<keyword evidence="1" id="KW-0812">Transmembrane</keyword>
<feature type="transmembrane region" description="Helical" evidence="1">
    <location>
        <begin position="600"/>
        <end position="620"/>
    </location>
</feature>
<gene>
    <name evidence="3" type="ORF">CVU76_02050</name>
</gene>
<evidence type="ECO:0000259" key="2">
    <source>
        <dbReference type="Pfam" id="PF01841"/>
    </source>
</evidence>
<comment type="caution">
    <text evidence="3">The sequence shown here is derived from an EMBL/GenBank/DDBJ whole genome shotgun (WGS) entry which is preliminary data.</text>
</comment>
<evidence type="ECO:0000313" key="3">
    <source>
        <dbReference type="EMBL" id="PKN02790.1"/>
    </source>
</evidence>
<protein>
    <recommendedName>
        <fullName evidence="2">Transglutaminase-like domain-containing protein</fullName>
    </recommendedName>
</protein>
<dbReference type="SUPFAM" id="SSF54001">
    <property type="entry name" value="Cysteine proteinases"/>
    <property type="match status" value="1"/>
</dbReference>
<keyword evidence="1" id="KW-0472">Membrane</keyword>
<proteinExistence type="predicted"/>
<evidence type="ECO:0000313" key="4">
    <source>
        <dbReference type="Proteomes" id="UP000233417"/>
    </source>
</evidence>
<name>A0A2N2F3K9_9BACT</name>
<dbReference type="AlphaFoldDB" id="A0A2N2F3K9"/>
<dbReference type="InterPro" id="IPR002931">
    <property type="entry name" value="Transglutaminase-like"/>
</dbReference>
<dbReference type="EMBL" id="PHAO01000001">
    <property type="protein sequence ID" value="PKN02790.1"/>
    <property type="molecule type" value="Genomic_DNA"/>
</dbReference>
<feature type="domain" description="Transglutaminase-like" evidence="2">
    <location>
        <begin position="337"/>
        <end position="433"/>
    </location>
</feature>
<keyword evidence="1" id="KW-1133">Transmembrane helix</keyword>
<sequence>MKNLNGYLKRILLIFSIVFAFAIFQFPLNNKAQALDGFDIKSDFNHVWDGETISSTIYVTITTVSNPRVITFYTITIPQENLRPEVYSINKNIKLEPTYYNRKDATDMVIDLKNTVVSQENPVTLKLVFQTPYSSDNLSLISSIKDTSSRSFSFTYPKSFGEISWSSSPVTKITQKGENLEIETAPPQSLKVNISLGKKISYSFSISRNLINSTEEMISSEINIPPNTNTQKISLTEITPKPNKSYKDINGNYILQYEIAPQSNIEVSIKGNIEMDKTIYTKISTPNIENRSLWEIKNTDLEKRIQKFIKENLNTKESTIDDVYDMKDQSQQEILYRALYQFVIDNLEPNTLTIGSLAGSARLGGERALSEQAQSTSEDYADAIIAIYRKFKIPARLVIGYVTNISDYHPDGMYHYWAEYFDIEKKDWIQVDPFLEDYSNTSLWGRELYDHVTLLYRYDNPNNPKLSYFSENDFKISLNNETIEKKYELSTQIYLQPYKFIDSHLQGSVKVKNLGNTVIDRLEIVKSNPDISKYTDYIENNSTTLLLPEDTVDIKFNIPSLKIESPMYVVLRGYSGTQEIEGEYAETSIEYLENNLPIKILSKLMSILLYIVIAIPLYFLTKKLLNKNG</sequence>
<dbReference type="Gene3D" id="3.10.620.30">
    <property type="match status" value="1"/>
</dbReference>
<organism evidence="3 4">
    <name type="scientific">Candidatus Dojkabacteria bacterium HGW-Dojkabacteria-1</name>
    <dbReference type="NCBI Taxonomy" id="2013761"/>
    <lineage>
        <taxon>Bacteria</taxon>
        <taxon>Candidatus Dojkabacteria</taxon>
    </lineage>
</organism>
<dbReference type="InterPro" id="IPR038765">
    <property type="entry name" value="Papain-like_cys_pep_sf"/>
</dbReference>
<accession>A0A2N2F3K9</accession>
<dbReference type="Pfam" id="PF01841">
    <property type="entry name" value="Transglut_core"/>
    <property type="match status" value="1"/>
</dbReference>
<evidence type="ECO:0000256" key="1">
    <source>
        <dbReference type="SAM" id="Phobius"/>
    </source>
</evidence>
<reference evidence="3 4" key="1">
    <citation type="journal article" date="2017" name="ISME J.">
        <title>Potential for microbial H2 and metal transformations associated with novel bacteria and archaea in deep terrestrial subsurface sediments.</title>
        <authorList>
            <person name="Hernsdorf A.W."/>
            <person name="Amano Y."/>
            <person name="Miyakawa K."/>
            <person name="Ise K."/>
            <person name="Suzuki Y."/>
            <person name="Anantharaman K."/>
            <person name="Probst A."/>
            <person name="Burstein D."/>
            <person name="Thomas B.C."/>
            <person name="Banfield J.F."/>
        </authorList>
    </citation>
    <scope>NUCLEOTIDE SEQUENCE [LARGE SCALE GENOMIC DNA]</scope>
    <source>
        <strain evidence="3">HGW-Dojkabacteria-1</strain>
    </source>
</reference>
<dbReference type="Proteomes" id="UP000233417">
    <property type="component" value="Unassembled WGS sequence"/>
</dbReference>